<comment type="caution">
    <text evidence="1">Lacks conserved residue(s) required for the propagation of feature annotation.</text>
</comment>
<proteinExistence type="predicted"/>
<feature type="compositionally biased region" description="Basic and acidic residues" evidence="2">
    <location>
        <begin position="242"/>
        <end position="256"/>
    </location>
</feature>
<evidence type="ECO:0000256" key="2">
    <source>
        <dbReference type="SAM" id="MobiDB-lite"/>
    </source>
</evidence>
<dbReference type="PROSITE" id="PS51257">
    <property type="entry name" value="PROKAR_LIPOPROTEIN"/>
    <property type="match status" value="1"/>
</dbReference>
<feature type="compositionally biased region" description="Acidic residues" evidence="2">
    <location>
        <begin position="98"/>
        <end position="115"/>
    </location>
</feature>
<keyword evidence="1" id="KW-1015">Disulfide bond</keyword>
<name>A0A915CQE0_9BILA</name>
<evidence type="ECO:0000256" key="1">
    <source>
        <dbReference type="PROSITE-ProRule" id="PRU00076"/>
    </source>
</evidence>
<accession>A0A915CQE0</accession>
<dbReference type="Proteomes" id="UP000887574">
    <property type="component" value="Unplaced"/>
</dbReference>
<dbReference type="WBParaSite" id="jg11017">
    <property type="protein sequence ID" value="jg11017"/>
    <property type="gene ID" value="jg11017"/>
</dbReference>
<feature type="compositionally biased region" description="Basic residues" evidence="2">
    <location>
        <begin position="277"/>
        <end position="289"/>
    </location>
</feature>
<feature type="disulfide bond" evidence="1">
    <location>
        <begin position="46"/>
        <end position="56"/>
    </location>
</feature>
<dbReference type="Gene3D" id="2.10.25.10">
    <property type="entry name" value="Laminin"/>
    <property type="match status" value="1"/>
</dbReference>
<feature type="region of interest" description="Disordered" evidence="2">
    <location>
        <begin position="167"/>
        <end position="306"/>
    </location>
</feature>
<dbReference type="AlphaFoldDB" id="A0A915CQE0"/>
<feature type="signal peptide" evidence="3">
    <location>
        <begin position="1"/>
        <end position="35"/>
    </location>
</feature>
<evidence type="ECO:0000313" key="6">
    <source>
        <dbReference type="WBParaSite" id="jg11017"/>
    </source>
</evidence>
<evidence type="ECO:0000259" key="4">
    <source>
        <dbReference type="PROSITE" id="PS50026"/>
    </source>
</evidence>
<feature type="compositionally biased region" description="Basic and acidic residues" evidence="2">
    <location>
        <begin position="264"/>
        <end position="276"/>
    </location>
</feature>
<protein>
    <submittedName>
        <fullName evidence="6">EGF-like domain-containing protein</fullName>
    </submittedName>
</protein>
<keyword evidence="5" id="KW-1185">Reference proteome</keyword>
<feature type="compositionally biased region" description="Basic and acidic residues" evidence="2">
    <location>
        <begin position="116"/>
        <end position="144"/>
    </location>
</feature>
<feature type="compositionally biased region" description="Acidic residues" evidence="2">
    <location>
        <begin position="167"/>
        <end position="185"/>
    </location>
</feature>
<sequence length="306" mass="35048">MQSMILRQAMTSPPSLLVFLAIVISLSSCLQPVHAGFAFLANQAHCKLTCLNGGVCAFDTQQTNIHKCICFIGLFEGEQCQIQVTNEPSPSPNHQKDEEEEDEEEDIDEMDEEGEEHQALEDQQPEKVEQQHQEHSPPEQKQQEELEDKVEEEPYHQEVHEFAEANADEYETELSVVEPEEEDKQEVEVVTTETTQHTQSIDSSGSEEKFIEEVTPKQALPNIHLGDSSNFVDLPNNPRGIKHYENTRTRTPHSEDPVATAWEYRPRKGAAGEHKTTQHHRHLLRSLRKGSREERKSLSKSRRRRN</sequence>
<keyword evidence="1" id="KW-0245">EGF-like domain</keyword>
<dbReference type="PROSITE" id="PS50026">
    <property type="entry name" value="EGF_3"/>
    <property type="match status" value="1"/>
</dbReference>
<feature type="region of interest" description="Disordered" evidence="2">
    <location>
        <begin position="84"/>
        <end position="155"/>
    </location>
</feature>
<dbReference type="InterPro" id="IPR000742">
    <property type="entry name" value="EGF"/>
</dbReference>
<feature type="chain" id="PRO_5037985413" evidence="3">
    <location>
        <begin position="36"/>
        <end position="306"/>
    </location>
</feature>
<keyword evidence="3" id="KW-0732">Signal</keyword>
<evidence type="ECO:0000313" key="5">
    <source>
        <dbReference type="Proteomes" id="UP000887574"/>
    </source>
</evidence>
<feature type="compositionally biased region" description="Low complexity" evidence="2">
    <location>
        <begin position="188"/>
        <end position="199"/>
    </location>
</feature>
<feature type="domain" description="EGF-like" evidence="4">
    <location>
        <begin position="42"/>
        <end position="81"/>
    </location>
</feature>
<evidence type="ECO:0000256" key="3">
    <source>
        <dbReference type="SAM" id="SignalP"/>
    </source>
</evidence>
<feature type="compositionally biased region" description="Basic and acidic residues" evidence="2">
    <location>
        <begin position="206"/>
        <end position="215"/>
    </location>
</feature>
<reference evidence="6" key="1">
    <citation type="submission" date="2022-11" db="UniProtKB">
        <authorList>
            <consortium name="WormBaseParasite"/>
        </authorList>
    </citation>
    <scope>IDENTIFICATION</scope>
</reference>
<organism evidence="5 6">
    <name type="scientific">Ditylenchus dipsaci</name>
    <dbReference type="NCBI Taxonomy" id="166011"/>
    <lineage>
        <taxon>Eukaryota</taxon>
        <taxon>Metazoa</taxon>
        <taxon>Ecdysozoa</taxon>
        <taxon>Nematoda</taxon>
        <taxon>Chromadorea</taxon>
        <taxon>Rhabditida</taxon>
        <taxon>Tylenchina</taxon>
        <taxon>Tylenchomorpha</taxon>
        <taxon>Sphaerularioidea</taxon>
        <taxon>Anguinidae</taxon>
        <taxon>Anguininae</taxon>
        <taxon>Ditylenchus</taxon>
    </lineage>
</organism>